<evidence type="ECO:0000313" key="3">
    <source>
        <dbReference type="EMBL" id="KAL0567463.1"/>
    </source>
</evidence>
<dbReference type="Pfam" id="PF17667">
    <property type="entry name" value="Pkinase_fungal"/>
    <property type="match status" value="1"/>
</dbReference>
<feature type="region of interest" description="Disordered" evidence="1">
    <location>
        <begin position="1"/>
        <end position="64"/>
    </location>
</feature>
<feature type="compositionally biased region" description="Low complexity" evidence="1">
    <location>
        <begin position="767"/>
        <end position="779"/>
    </location>
</feature>
<dbReference type="Proteomes" id="UP001465976">
    <property type="component" value="Unassembled WGS sequence"/>
</dbReference>
<feature type="compositionally biased region" description="Low complexity" evidence="1">
    <location>
        <begin position="46"/>
        <end position="58"/>
    </location>
</feature>
<evidence type="ECO:0000259" key="2">
    <source>
        <dbReference type="Pfam" id="PF17667"/>
    </source>
</evidence>
<proteinExistence type="predicted"/>
<feature type="domain" description="Fungal-type protein kinase" evidence="2">
    <location>
        <begin position="301"/>
        <end position="638"/>
    </location>
</feature>
<dbReference type="EMBL" id="JBAHYK010001580">
    <property type="protein sequence ID" value="KAL0567463.1"/>
    <property type="molecule type" value="Genomic_DNA"/>
</dbReference>
<protein>
    <recommendedName>
        <fullName evidence="2">Fungal-type protein kinase domain-containing protein</fullName>
    </recommendedName>
</protein>
<dbReference type="PANTHER" id="PTHR38248">
    <property type="entry name" value="FUNK1 6"/>
    <property type="match status" value="1"/>
</dbReference>
<gene>
    <name evidence="3" type="ORF">V5O48_014526</name>
</gene>
<evidence type="ECO:0000256" key="1">
    <source>
        <dbReference type="SAM" id="MobiDB-lite"/>
    </source>
</evidence>
<feature type="region of interest" description="Disordered" evidence="1">
    <location>
        <begin position="762"/>
        <end position="866"/>
    </location>
</feature>
<dbReference type="PANTHER" id="PTHR38248:SF2">
    <property type="entry name" value="FUNK1 11"/>
    <property type="match status" value="1"/>
</dbReference>
<feature type="compositionally biased region" description="Basic and acidic residues" evidence="1">
    <location>
        <begin position="828"/>
        <end position="841"/>
    </location>
</feature>
<dbReference type="InterPro" id="IPR011009">
    <property type="entry name" value="Kinase-like_dom_sf"/>
</dbReference>
<reference evidence="3 4" key="1">
    <citation type="submission" date="2024-02" db="EMBL/GenBank/DDBJ databases">
        <title>A draft genome for the cacao thread blight pathogen Marasmius crinis-equi.</title>
        <authorList>
            <person name="Cohen S.P."/>
            <person name="Baruah I.K."/>
            <person name="Amoako-Attah I."/>
            <person name="Bukari Y."/>
            <person name="Meinhardt L.W."/>
            <person name="Bailey B.A."/>
        </authorList>
    </citation>
    <scope>NUCLEOTIDE SEQUENCE [LARGE SCALE GENOMIC DNA]</scope>
    <source>
        <strain evidence="3 4">GH-76</strain>
    </source>
</reference>
<dbReference type="Gene3D" id="1.10.510.10">
    <property type="entry name" value="Transferase(Phosphotransferase) domain 1"/>
    <property type="match status" value="1"/>
</dbReference>
<dbReference type="SUPFAM" id="SSF56112">
    <property type="entry name" value="Protein kinase-like (PK-like)"/>
    <property type="match status" value="1"/>
</dbReference>
<keyword evidence="4" id="KW-1185">Reference proteome</keyword>
<comment type="caution">
    <text evidence="3">The sequence shown here is derived from an EMBL/GenBank/DDBJ whole genome shotgun (WGS) entry which is preliminary data.</text>
</comment>
<sequence length="866" mass="97589">MPKARTKQPAKNTTDPDDEQAYGYTRCSIRSCNEKQEKTEEEQKDSQSNSNTTQGTSSRAARALGSAIPTRASLSASDLSIANPHSISIHEQLPKLKQSSANVTEHVEFIRPKAVPFDTSHAAEETACKVFNVVGDEHKHLADLLIGKGLQDTDTDTTVMVRMFQDTEGDAQAFLEARSDLYNSKTGKWTGIVSATTGTGWQKTALYDPFSDICKAVLEFFGSADFFTCKTANNPIMTQDNPPPKHKPDFLCCCGPNPSGTPRRFPAFPGKRSPVQKPRSDLYTYALSPINFKVGSFHLNDILQVVSYQKEILLSQPGRRYVFGALLSEEVYRLLVLDERGTLYSKSFDYHNHPKDLVILILLLHGVFPELDGFHEGFSWQEKCLLFERGDFECILTTPFTWPRDQLFSRCTTGTMARPRDLVETSTCGKDREKWFLKAAFLPKDNIERQRMLHAVLAKPDANWRRKFVQQPVSEKSFWVDATKDTPKWRWAFSDEDIAKRGPQRHLVIEAHHACDSGIDQFQSAEELIELLIQFSHGHEWLFRDKRIIHRDVSASNIMRKRDPETGKYHAVLIDFDLAIPFEPRDDPTDVVNTHTGTKLYMSTMVLSSAEALQGDVLPLHDHLDDLESSLWVVVDVCLSFRGFQTCQVMHPEMEEWLNLSDKMLAISKGGVLRKGKRTWIEELAEKERQEPGRPLLSCILRSLLGTRGSKGMGQYFHDIYEAKSDRSQDGLPKKTHKEIHDASPAHYEEYRGFLENALTKLQQSAPTSTSPHDSLPTLPLSPLPVVPPSAPFTPPRRPDVTTGRIEPCIKLGKRRSPGLGDVQSPSELKRLRTSKVDDASSTHPPIGSGQGPEKVPKEDELYDDY</sequence>
<name>A0ABR3EX09_9AGAR</name>
<organism evidence="3 4">
    <name type="scientific">Marasmius crinis-equi</name>
    <dbReference type="NCBI Taxonomy" id="585013"/>
    <lineage>
        <taxon>Eukaryota</taxon>
        <taxon>Fungi</taxon>
        <taxon>Dikarya</taxon>
        <taxon>Basidiomycota</taxon>
        <taxon>Agaricomycotina</taxon>
        <taxon>Agaricomycetes</taxon>
        <taxon>Agaricomycetidae</taxon>
        <taxon>Agaricales</taxon>
        <taxon>Marasmiineae</taxon>
        <taxon>Marasmiaceae</taxon>
        <taxon>Marasmius</taxon>
    </lineage>
</organism>
<dbReference type="InterPro" id="IPR040976">
    <property type="entry name" value="Pkinase_fungal"/>
</dbReference>
<evidence type="ECO:0000313" key="4">
    <source>
        <dbReference type="Proteomes" id="UP001465976"/>
    </source>
</evidence>
<accession>A0ABR3EX09</accession>
<feature type="compositionally biased region" description="Pro residues" evidence="1">
    <location>
        <begin position="780"/>
        <end position="796"/>
    </location>
</feature>